<evidence type="ECO:0000313" key="3">
    <source>
        <dbReference type="Proteomes" id="UP000327362"/>
    </source>
</evidence>
<dbReference type="Pfam" id="PF13827">
    <property type="entry name" value="DUF4189"/>
    <property type="match status" value="1"/>
</dbReference>
<sequence length="141" mass="14813">MTKRWHRIALVGASLGGTAGMMIMSLPLTPQVSAGIDKAVLSEMGVPVGVPHVMRYGAIAYAPGGAWGSSWRLPTQAAANQAAVERCGDIDCKVIINFNLCGAVAYDGATYQGGRGYTRQMAEDDALNRLGGGKIVNWVCN</sequence>
<proteinExistence type="predicted"/>
<dbReference type="EMBL" id="AP020326">
    <property type="protein sequence ID" value="BBN46924.1"/>
    <property type="molecule type" value="Genomic_DNA"/>
</dbReference>
<evidence type="ECO:0000259" key="1">
    <source>
        <dbReference type="Pfam" id="PF13827"/>
    </source>
</evidence>
<dbReference type="AlphaFoldDB" id="A0AAI8SKB6"/>
<gene>
    <name evidence="2" type="ORF">JPH1_13990</name>
</gene>
<feature type="domain" description="DUF4189" evidence="1">
    <location>
        <begin position="56"/>
        <end position="140"/>
    </location>
</feature>
<organism evidence="2 3">
    <name type="scientific">Mycobacterium avium subsp. hominissuis</name>
    <dbReference type="NCBI Taxonomy" id="439334"/>
    <lineage>
        <taxon>Bacteria</taxon>
        <taxon>Bacillati</taxon>
        <taxon>Actinomycetota</taxon>
        <taxon>Actinomycetes</taxon>
        <taxon>Mycobacteriales</taxon>
        <taxon>Mycobacteriaceae</taxon>
        <taxon>Mycobacterium</taxon>
        <taxon>Mycobacterium avium complex (MAC)</taxon>
    </lineage>
</organism>
<accession>A0AAI8SKB6</accession>
<dbReference type="InterPro" id="IPR025240">
    <property type="entry name" value="DUF4189"/>
</dbReference>
<dbReference type="Proteomes" id="UP000327362">
    <property type="component" value="Chromosome"/>
</dbReference>
<name>A0AAI8SKB6_MYCAV</name>
<evidence type="ECO:0000313" key="2">
    <source>
        <dbReference type="EMBL" id="BBN46924.1"/>
    </source>
</evidence>
<protein>
    <recommendedName>
        <fullName evidence="1">DUF4189 domain-containing protein</fullName>
    </recommendedName>
</protein>
<reference evidence="2 3" key="1">
    <citation type="submission" date="2019-09" db="EMBL/GenBank/DDBJ databases">
        <title>Complete genome sequence of Mycobacterium avium subsp. hominissuis strain JP-H-1.</title>
        <authorList>
            <person name="Kinoshita Y."/>
            <person name="Niwa H."/>
            <person name="Uchida-Fujii E."/>
            <person name="Nukada T."/>
        </authorList>
    </citation>
    <scope>NUCLEOTIDE SEQUENCE [LARGE SCALE GENOMIC DNA]</scope>
    <source>
        <strain evidence="2 3">JP-H-1</strain>
    </source>
</reference>